<evidence type="ECO:0000259" key="2">
    <source>
        <dbReference type="Pfam" id="PF04865"/>
    </source>
</evidence>
<dbReference type="InterPro" id="IPR058531">
    <property type="entry name" value="Baseplate_J_M"/>
</dbReference>
<sequence>MTWTTPTLTDVRKQVRDTLAATLSVGVLLPNSLARGLADGQAGLCYLTLLYLDWLSKQFLPDTAETEWLDRHAAIWLTNADGSTGRKSATYASGTATATGTSGTILPAGTELSGSSGTDTLNFETTSQITIGDTATAVAIRALDTGSESNLEAGASLSLSTAVAGVSSTATVVALTGGADAESDDDLRARVLERIQKPPHGGSASDYVLWAKSVTGVTRAWAGQEAGLGTVTVRFMMDDLRTNGIPAADDLATVLAYLEAVRPVGASDIYVPAPIPNALKMGISKLSPDTTSIRAAIQSSLNAMILEKAEPGQTIYRSWVDEAIASAAGVDHYELTFATIAMPSKGHIATLSGGNISWT</sequence>
<dbReference type="InterPro" id="IPR052399">
    <property type="entry name" value="Phage_Baseplate_Assmbl_Protein"/>
</dbReference>
<evidence type="ECO:0000313" key="6">
    <source>
        <dbReference type="Proteomes" id="UP000199647"/>
    </source>
</evidence>
<proteinExistence type="inferred from homology"/>
<feature type="domain" description="Baseplate J-like C-terminal" evidence="4">
    <location>
        <begin position="288"/>
        <end position="358"/>
    </location>
</feature>
<dbReference type="Pfam" id="PF26079">
    <property type="entry name" value="Baseplate_J_C"/>
    <property type="match status" value="1"/>
</dbReference>
<dbReference type="STRING" id="1855383.SAMN05216548_1266"/>
<dbReference type="AlphaFoldDB" id="A0A1H9Q9C0"/>
<evidence type="ECO:0000256" key="1">
    <source>
        <dbReference type="ARBA" id="ARBA00038087"/>
    </source>
</evidence>
<evidence type="ECO:0000259" key="4">
    <source>
        <dbReference type="Pfam" id="PF26079"/>
    </source>
</evidence>
<evidence type="ECO:0000313" key="5">
    <source>
        <dbReference type="EMBL" id="SER56745.1"/>
    </source>
</evidence>
<accession>A0A1H9Q9C0</accession>
<protein>
    <submittedName>
        <fullName evidence="5">Uncharacterized phage protein gp47/JayE</fullName>
    </submittedName>
</protein>
<dbReference type="RefSeq" id="WP_092499785.1">
    <property type="nucleotide sequence ID" value="NZ_FOFG01000026.1"/>
</dbReference>
<reference evidence="5 6" key="1">
    <citation type="submission" date="2016-10" db="EMBL/GenBank/DDBJ databases">
        <authorList>
            <person name="de Groot N.N."/>
        </authorList>
    </citation>
    <scope>NUCLEOTIDE SEQUENCE [LARGE SCALE GENOMIC DNA]</scope>
    <source>
        <strain evidence="5 6">A52C2</strain>
    </source>
</reference>
<dbReference type="Pfam" id="PF26078">
    <property type="entry name" value="Baseplate_J_M"/>
    <property type="match status" value="1"/>
</dbReference>
<dbReference type="EMBL" id="FOFG01000026">
    <property type="protein sequence ID" value="SER56745.1"/>
    <property type="molecule type" value="Genomic_DNA"/>
</dbReference>
<dbReference type="InterPro" id="IPR058530">
    <property type="entry name" value="Baseplate_J-like_C"/>
</dbReference>
<feature type="domain" description="Baseplate protein J-like barrel" evidence="2">
    <location>
        <begin position="95"/>
        <end position="178"/>
    </location>
</feature>
<dbReference type="OrthoDB" id="7565172at2"/>
<comment type="similarity">
    <text evidence="1">Belongs to the Mu gp47/PBSX XkdT family.</text>
</comment>
<dbReference type="Pfam" id="PF04865">
    <property type="entry name" value="Baseplate_J"/>
    <property type="match status" value="1"/>
</dbReference>
<name>A0A1H9Q9C0_9HYPH</name>
<evidence type="ECO:0000259" key="3">
    <source>
        <dbReference type="Pfam" id="PF26078"/>
    </source>
</evidence>
<gene>
    <name evidence="5" type="ORF">SAMN05216548_1266</name>
</gene>
<keyword evidence="6" id="KW-1185">Reference proteome</keyword>
<dbReference type="PANTHER" id="PTHR37829:SF3">
    <property type="entry name" value="PROTEIN JAYE-RELATED"/>
    <property type="match status" value="1"/>
</dbReference>
<dbReference type="InterPro" id="IPR006949">
    <property type="entry name" value="Barrel_Baseplate_J-like"/>
</dbReference>
<dbReference type="PANTHER" id="PTHR37829">
    <property type="entry name" value="PHAGE-LIKE ELEMENT PBSX PROTEIN XKDT"/>
    <property type="match status" value="1"/>
</dbReference>
<feature type="domain" description="Baseplate J-like central" evidence="3">
    <location>
        <begin position="199"/>
        <end position="268"/>
    </location>
</feature>
<organism evidence="5 6">
    <name type="scientific">Faunimonas pinastri</name>
    <dbReference type="NCBI Taxonomy" id="1855383"/>
    <lineage>
        <taxon>Bacteria</taxon>
        <taxon>Pseudomonadati</taxon>
        <taxon>Pseudomonadota</taxon>
        <taxon>Alphaproteobacteria</taxon>
        <taxon>Hyphomicrobiales</taxon>
        <taxon>Afifellaceae</taxon>
        <taxon>Faunimonas</taxon>
    </lineage>
</organism>
<dbReference type="Proteomes" id="UP000199647">
    <property type="component" value="Unassembled WGS sequence"/>
</dbReference>